<reference evidence="8" key="1">
    <citation type="submission" date="2017-08" db="EMBL/GenBank/DDBJ databases">
        <authorList>
            <person name="Varghese N."/>
            <person name="Submissions S."/>
        </authorList>
    </citation>
    <scope>NUCLEOTIDE SEQUENCE [LARGE SCALE GENOMIC DNA]</scope>
    <source>
        <strain evidence="8">JC23</strain>
    </source>
</reference>
<evidence type="ECO:0000259" key="6">
    <source>
        <dbReference type="SMART" id="SM00829"/>
    </source>
</evidence>
<dbReference type="InterPro" id="IPR002328">
    <property type="entry name" value="ADH_Zn_CS"/>
</dbReference>
<dbReference type="Pfam" id="PF00107">
    <property type="entry name" value="ADH_zinc_N"/>
    <property type="match status" value="1"/>
</dbReference>
<name>A0A285U5W8_9BACL</name>
<dbReference type="CDD" id="cd08283">
    <property type="entry name" value="FDH_like_1"/>
    <property type="match status" value="1"/>
</dbReference>
<dbReference type="Gene3D" id="3.40.50.720">
    <property type="entry name" value="NAD(P)-binding Rossmann-like Domain"/>
    <property type="match status" value="1"/>
</dbReference>
<sequence>MKAVTFQGIKNVQVKQVKAPSILKPDDIIIKVTASAICGSDLHLLHGMIPNLNEDYIIGHEPMGIVEEVGKSVTKVKKGDRVVIPFNVACGECWFCKHDLESQCDNSNDNHKDHEMGGFFGYSHTTGGYPGGQAEYMRVPFGNFLPFRVPEDSEIPDESLVLLADAASTAYWSVDNAGVKPGDTVVVVGCGPIGLLAQKFAWLKGAERVIAVDYVGYRLKHAKRTNKVEIVNFEDHENCGEYIKEITKGGADVVIDCVGMSGKMTPMEFLASGLKLQGGALGGFVIASQAVRKGGTIQVTGVYGARYNAFPLGDIFQRNVTLKTGQAPVPHYMPHIYNLIKEGKVDPSDIVTHVLPLEKAKHGYEVFDTKTEDCIKVILKP</sequence>
<proteinExistence type="inferred from homology"/>
<dbReference type="SUPFAM" id="SSF50129">
    <property type="entry name" value="GroES-like"/>
    <property type="match status" value="1"/>
</dbReference>
<dbReference type="InterPro" id="IPR036291">
    <property type="entry name" value="NAD(P)-bd_dom_sf"/>
</dbReference>
<keyword evidence="3 5" id="KW-0862">Zinc</keyword>
<dbReference type="SUPFAM" id="SSF51735">
    <property type="entry name" value="NAD(P)-binding Rossmann-fold domains"/>
    <property type="match status" value="1"/>
</dbReference>
<dbReference type="InterPro" id="IPR020843">
    <property type="entry name" value="ER"/>
</dbReference>
<dbReference type="AlphaFoldDB" id="A0A285U5W8"/>
<comment type="similarity">
    <text evidence="5">Belongs to the zinc-containing alcohol dehydrogenase family.</text>
</comment>
<keyword evidence="8" id="KW-1185">Reference proteome</keyword>
<evidence type="ECO:0000256" key="5">
    <source>
        <dbReference type="RuleBase" id="RU361277"/>
    </source>
</evidence>
<dbReference type="InterPro" id="IPR011032">
    <property type="entry name" value="GroES-like_sf"/>
</dbReference>
<protein>
    <submittedName>
        <fullName evidence="7">S-(Hydroxymethyl)glutathione dehydrogenase/alcohol dehydrogenase</fullName>
    </submittedName>
</protein>
<dbReference type="Pfam" id="PF08240">
    <property type="entry name" value="ADH_N"/>
    <property type="match status" value="1"/>
</dbReference>
<dbReference type="Gene3D" id="3.90.180.10">
    <property type="entry name" value="Medium-chain alcohol dehydrogenases, catalytic domain"/>
    <property type="match status" value="1"/>
</dbReference>
<dbReference type="Proteomes" id="UP000219252">
    <property type="component" value="Unassembled WGS sequence"/>
</dbReference>
<dbReference type="PANTHER" id="PTHR42813:SF2">
    <property type="entry name" value="DEHYDROGENASE, ZINC-CONTAINING, PUTATIVE (AFU_ORTHOLOGUE AFUA_2G02810)-RELATED"/>
    <property type="match status" value="1"/>
</dbReference>
<dbReference type="InterPro" id="IPR013149">
    <property type="entry name" value="ADH-like_C"/>
</dbReference>
<evidence type="ECO:0000313" key="8">
    <source>
        <dbReference type="Proteomes" id="UP000219252"/>
    </source>
</evidence>
<evidence type="ECO:0000256" key="3">
    <source>
        <dbReference type="ARBA" id="ARBA00022833"/>
    </source>
</evidence>
<keyword evidence="4" id="KW-0560">Oxidoreductase</keyword>
<gene>
    <name evidence="7" type="ORF">SAMN05877842_10344</name>
</gene>
<dbReference type="PROSITE" id="PS00059">
    <property type="entry name" value="ADH_ZINC"/>
    <property type="match status" value="1"/>
</dbReference>
<dbReference type="OrthoDB" id="9769198at2"/>
<evidence type="ECO:0000256" key="2">
    <source>
        <dbReference type="ARBA" id="ARBA00022723"/>
    </source>
</evidence>
<dbReference type="InterPro" id="IPR013154">
    <property type="entry name" value="ADH-like_N"/>
</dbReference>
<feature type="domain" description="Enoyl reductase (ER)" evidence="6">
    <location>
        <begin position="8"/>
        <end position="379"/>
    </location>
</feature>
<dbReference type="SMART" id="SM00829">
    <property type="entry name" value="PKS_ER"/>
    <property type="match status" value="1"/>
</dbReference>
<dbReference type="EMBL" id="OBQC01000003">
    <property type="protein sequence ID" value="SOC37113.1"/>
    <property type="molecule type" value="Genomic_DNA"/>
</dbReference>
<keyword evidence="2 5" id="KW-0479">Metal-binding</keyword>
<dbReference type="GO" id="GO:0016491">
    <property type="term" value="F:oxidoreductase activity"/>
    <property type="evidence" value="ECO:0007669"/>
    <property type="project" value="UniProtKB-KW"/>
</dbReference>
<dbReference type="PANTHER" id="PTHR42813">
    <property type="entry name" value="ZINC-TYPE ALCOHOL DEHYDROGENASE-LIKE"/>
    <property type="match status" value="1"/>
</dbReference>
<accession>A0A285U5W8</accession>
<dbReference type="GO" id="GO:0008270">
    <property type="term" value="F:zinc ion binding"/>
    <property type="evidence" value="ECO:0007669"/>
    <property type="project" value="InterPro"/>
</dbReference>
<comment type="cofactor">
    <cofactor evidence="1 5">
        <name>Zn(2+)</name>
        <dbReference type="ChEBI" id="CHEBI:29105"/>
    </cofactor>
</comment>
<evidence type="ECO:0000313" key="7">
    <source>
        <dbReference type="EMBL" id="SOC37113.1"/>
    </source>
</evidence>
<dbReference type="RefSeq" id="WP_097148700.1">
    <property type="nucleotide sequence ID" value="NZ_OBQC01000003.1"/>
</dbReference>
<evidence type="ECO:0000256" key="4">
    <source>
        <dbReference type="ARBA" id="ARBA00023002"/>
    </source>
</evidence>
<evidence type="ECO:0000256" key="1">
    <source>
        <dbReference type="ARBA" id="ARBA00001947"/>
    </source>
</evidence>
<organism evidence="7 8">
    <name type="scientific">Ureibacillus acetophenoni</name>
    <dbReference type="NCBI Taxonomy" id="614649"/>
    <lineage>
        <taxon>Bacteria</taxon>
        <taxon>Bacillati</taxon>
        <taxon>Bacillota</taxon>
        <taxon>Bacilli</taxon>
        <taxon>Bacillales</taxon>
        <taxon>Caryophanaceae</taxon>
        <taxon>Ureibacillus</taxon>
    </lineage>
</organism>